<dbReference type="InterPro" id="IPR002168">
    <property type="entry name" value="Lipase_GDXG_HIS_AS"/>
</dbReference>
<dbReference type="Gene3D" id="3.40.50.1820">
    <property type="entry name" value="alpha/beta hydrolase"/>
    <property type="match status" value="1"/>
</dbReference>
<dbReference type="GO" id="GO:0004104">
    <property type="term" value="F:cholinesterase activity"/>
    <property type="evidence" value="ECO:0007669"/>
    <property type="project" value="InterPro"/>
</dbReference>
<dbReference type="AlphaFoldDB" id="A0A6J4IIT9"/>
<dbReference type="InterPro" id="IPR019826">
    <property type="entry name" value="Carboxylesterase_B_AS"/>
</dbReference>
<dbReference type="InterPro" id="IPR029058">
    <property type="entry name" value="AB_hydrolase_fold"/>
</dbReference>
<reference evidence="7" key="1">
    <citation type="submission" date="2020-02" db="EMBL/GenBank/DDBJ databases">
        <authorList>
            <person name="Meier V. D."/>
        </authorList>
    </citation>
    <scope>NUCLEOTIDE SEQUENCE</scope>
    <source>
        <strain evidence="7">AVDCRST_MAG50</strain>
    </source>
</reference>
<organism evidence="7">
    <name type="scientific">uncultured Acidimicrobiales bacterium</name>
    <dbReference type="NCBI Taxonomy" id="310071"/>
    <lineage>
        <taxon>Bacteria</taxon>
        <taxon>Bacillati</taxon>
        <taxon>Actinomycetota</taxon>
        <taxon>Acidimicrobiia</taxon>
        <taxon>Acidimicrobiales</taxon>
        <taxon>environmental samples</taxon>
    </lineage>
</organism>
<dbReference type="PROSITE" id="PS00941">
    <property type="entry name" value="CARBOXYLESTERASE_B_2"/>
    <property type="match status" value="1"/>
</dbReference>
<name>A0A6J4IIT9_9ACTN</name>
<dbReference type="InterPro" id="IPR002018">
    <property type="entry name" value="CarbesteraseB"/>
</dbReference>
<feature type="active site" description="Acyl-ester intermediate" evidence="4">
    <location>
        <position position="193"/>
    </location>
</feature>
<comment type="similarity">
    <text evidence="1 5">Belongs to the type-B carboxylesterase/lipase family.</text>
</comment>
<dbReference type="InterPro" id="IPR019819">
    <property type="entry name" value="Carboxylesterase_B_CS"/>
</dbReference>
<evidence type="ECO:0000313" key="7">
    <source>
        <dbReference type="EMBL" id="CAA9253341.1"/>
    </source>
</evidence>
<accession>A0A6J4IIT9</accession>
<dbReference type="EMBL" id="CADCTF010000112">
    <property type="protein sequence ID" value="CAA9253341.1"/>
    <property type="molecule type" value="Genomic_DNA"/>
</dbReference>
<feature type="domain" description="Carboxylesterase type B" evidence="6">
    <location>
        <begin position="6"/>
        <end position="491"/>
    </location>
</feature>
<sequence>MTASGRVVTASGALRGDVDDSRGLTVFRGVPYAAPPVGDRRFRAPQPVEPWDGVRDALAFGPAAVQPEGQPSMFGGLFGSAGLGVSEDCLTLNVWTPAVDDRRRPTMVWIHGGAFRMGTAGAGGYDGSELARRGDVVVVSLNYRLGLLGFLCSPELGAANAGLLDQVAALEWVHREIARFGGDPDQVTVFGESAGGKSIECLLAMPAARGLFSRAILQSTYSPPMDVEAAAQRARDIAAELGAGSADLEILRSAPVDALLAAEQRAAAAATAEGRTAPSGAGPVVDGTVLPRLPIEAVLEGSAASVPLLLGTTLDESRLFGALAPEPPVRDDETLAARLVSILPGDDPHRGRRAAAEYRRARSERGESIDPVDIWFAASTDATFRQHSIRLAEAYAARQPDTWMYLFSWASTSNEGRLGAFHAVELPFVFGTFDEPLGRLAGDSPEARSLGEAVQDAWLAFACTGRPKASALPDWPPYEPGRRATMVLGATCEVVEAPMDDERRLWESLQA</sequence>
<dbReference type="PROSITE" id="PS01173">
    <property type="entry name" value="LIPASE_GDXG_HIS"/>
    <property type="match status" value="1"/>
</dbReference>
<evidence type="ECO:0000256" key="3">
    <source>
        <dbReference type="ARBA" id="ARBA00022801"/>
    </source>
</evidence>
<feature type="active site" description="Charge relay system" evidence="4">
    <location>
        <position position="316"/>
    </location>
</feature>
<keyword evidence="3 5" id="KW-0378">Hydrolase</keyword>
<evidence type="ECO:0000256" key="5">
    <source>
        <dbReference type="RuleBase" id="RU361235"/>
    </source>
</evidence>
<dbReference type="InterPro" id="IPR050309">
    <property type="entry name" value="Type-B_Carboxylest/Lipase"/>
</dbReference>
<evidence type="ECO:0000259" key="6">
    <source>
        <dbReference type="Pfam" id="PF00135"/>
    </source>
</evidence>
<dbReference type="SUPFAM" id="SSF53474">
    <property type="entry name" value="alpha/beta-Hydrolases"/>
    <property type="match status" value="1"/>
</dbReference>
<gene>
    <name evidence="7" type="ORF">AVDCRST_MAG50-2292</name>
</gene>
<evidence type="ECO:0000256" key="1">
    <source>
        <dbReference type="ARBA" id="ARBA00005964"/>
    </source>
</evidence>
<dbReference type="PRINTS" id="PR00878">
    <property type="entry name" value="CHOLNESTRASE"/>
</dbReference>
<dbReference type="InterPro" id="IPR000997">
    <property type="entry name" value="Cholinesterase"/>
</dbReference>
<evidence type="ECO:0000256" key="2">
    <source>
        <dbReference type="ARBA" id="ARBA00010515"/>
    </source>
</evidence>
<dbReference type="EC" id="3.1.1.-" evidence="5"/>
<dbReference type="Pfam" id="PF00135">
    <property type="entry name" value="COesterase"/>
    <property type="match status" value="1"/>
</dbReference>
<dbReference type="PANTHER" id="PTHR11559">
    <property type="entry name" value="CARBOXYLESTERASE"/>
    <property type="match status" value="1"/>
</dbReference>
<protein>
    <recommendedName>
        <fullName evidence="5">Carboxylic ester hydrolase</fullName>
        <ecNumber evidence="5">3.1.1.-</ecNumber>
    </recommendedName>
</protein>
<dbReference type="PROSITE" id="PS00122">
    <property type="entry name" value="CARBOXYLESTERASE_B_1"/>
    <property type="match status" value="1"/>
</dbReference>
<proteinExistence type="inferred from homology"/>
<feature type="active site" description="Charge relay system" evidence="4">
    <location>
        <position position="422"/>
    </location>
</feature>
<evidence type="ECO:0000256" key="4">
    <source>
        <dbReference type="PIRSR" id="PIRSR600997-1"/>
    </source>
</evidence>
<comment type="similarity">
    <text evidence="2">Belongs to the 'GDXG' lipolytic enzyme family.</text>
</comment>